<name>A0ABP4QNH1_9ACTN</name>
<dbReference type="RefSeq" id="WP_344222090.1">
    <property type="nucleotide sequence ID" value="NZ_BAAAOS010000064.1"/>
</dbReference>
<accession>A0ABP4QNH1</accession>
<keyword evidence="2" id="KW-1185">Reference proteome</keyword>
<dbReference type="InterPro" id="IPR023393">
    <property type="entry name" value="START-like_dom_sf"/>
</dbReference>
<organism evidence="1 2">
    <name type="scientific">Kribbella sancticallisti</name>
    <dbReference type="NCBI Taxonomy" id="460087"/>
    <lineage>
        <taxon>Bacteria</taxon>
        <taxon>Bacillati</taxon>
        <taxon>Actinomycetota</taxon>
        <taxon>Actinomycetes</taxon>
        <taxon>Propionibacteriales</taxon>
        <taxon>Kribbellaceae</taxon>
        <taxon>Kribbella</taxon>
    </lineage>
</organism>
<dbReference type="Proteomes" id="UP001500393">
    <property type="component" value="Unassembled WGS sequence"/>
</dbReference>
<protein>
    <recommendedName>
        <fullName evidence="3">SRPBCC domain-containing protein</fullName>
    </recommendedName>
</protein>
<evidence type="ECO:0000313" key="2">
    <source>
        <dbReference type="Proteomes" id="UP001500393"/>
    </source>
</evidence>
<proteinExistence type="predicted"/>
<dbReference type="EMBL" id="BAAAOS010000064">
    <property type="protein sequence ID" value="GAA1614793.1"/>
    <property type="molecule type" value="Genomic_DNA"/>
</dbReference>
<evidence type="ECO:0008006" key="3">
    <source>
        <dbReference type="Google" id="ProtNLM"/>
    </source>
</evidence>
<dbReference type="SUPFAM" id="SSF55961">
    <property type="entry name" value="Bet v1-like"/>
    <property type="match status" value="1"/>
</dbReference>
<gene>
    <name evidence="1" type="ORF">GCM10009789_81130</name>
</gene>
<evidence type="ECO:0000313" key="1">
    <source>
        <dbReference type="EMBL" id="GAA1614793.1"/>
    </source>
</evidence>
<sequence length="240" mass="26578">MSDETPVIVVTVAAPVEAVWDAMRDKEKIKHWHGWEFDGLDAEIDLIYFTAFTEDSGTHTLEIQGGDRFVVEPHEGGSRITLTRAPHADDPEWDAYYDDITEGWITFIQQLRFALERHPGEPRRTLFYAGAGDRSTGPAELLGLTAAVGSAYEADLCGEAATGRVWFRSDNQVGVSVDQWGDGLLVLSHVGATEKKPNGAAMAVLTLYGVDDAARESIDKRWSDWWSPRYPSTEEPPPAE</sequence>
<dbReference type="Gene3D" id="3.30.530.20">
    <property type="match status" value="1"/>
</dbReference>
<reference evidence="2" key="1">
    <citation type="journal article" date="2019" name="Int. J. Syst. Evol. Microbiol.">
        <title>The Global Catalogue of Microorganisms (GCM) 10K type strain sequencing project: providing services to taxonomists for standard genome sequencing and annotation.</title>
        <authorList>
            <consortium name="The Broad Institute Genomics Platform"/>
            <consortium name="The Broad Institute Genome Sequencing Center for Infectious Disease"/>
            <person name="Wu L."/>
            <person name="Ma J."/>
        </authorList>
    </citation>
    <scope>NUCLEOTIDE SEQUENCE [LARGE SCALE GENOMIC DNA]</scope>
    <source>
        <strain evidence="2">JCM 14969</strain>
    </source>
</reference>
<comment type="caution">
    <text evidence="1">The sequence shown here is derived from an EMBL/GenBank/DDBJ whole genome shotgun (WGS) entry which is preliminary data.</text>
</comment>